<keyword evidence="1" id="KW-0472">Membrane</keyword>
<keyword evidence="4" id="KW-1185">Reference proteome</keyword>
<sequence>MSKALYMHHTINLLLMIAFIIFQFLGTRSTTISIILLVLMLLNMIGFIRANSKNVKEKGVTIEDQQKFKHK</sequence>
<gene>
    <name evidence="3" type="ORF">SAMEA2297795_02080</name>
    <name evidence="2" type="ORF">SAMEA2297796_01601</name>
</gene>
<accession>A0A1D4PNJ2</accession>
<evidence type="ECO:0000313" key="3">
    <source>
        <dbReference type="EMBL" id="SCT24546.1"/>
    </source>
</evidence>
<feature type="transmembrane region" description="Helical" evidence="1">
    <location>
        <begin position="31"/>
        <end position="48"/>
    </location>
</feature>
<reference evidence="3 5" key="2">
    <citation type="submission" date="2016-09" db="EMBL/GenBank/DDBJ databases">
        <authorList>
            <consortium name="Pathogen Informatics"/>
        </authorList>
    </citation>
    <scope>NUCLEOTIDE SEQUENCE [LARGE SCALE GENOMIC DNA]</scope>
    <source>
        <strain evidence="3 5">82B</strain>
    </source>
</reference>
<evidence type="ECO:0000256" key="1">
    <source>
        <dbReference type="SAM" id="Phobius"/>
    </source>
</evidence>
<dbReference type="Proteomes" id="UP000095412">
    <property type="component" value="Unassembled WGS sequence"/>
</dbReference>
<dbReference type="EMBL" id="FMPG01000010">
    <property type="protein sequence ID" value="SCT24546.1"/>
    <property type="molecule type" value="Genomic_DNA"/>
</dbReference>
<evidence type="ECO:0000313" key="2">
    <source>
        <dbReference type="EMBL" id="SCT02567.1"/>
    </source>
</evidence>
<feature type="transmembrane region" description="Helical" evidence="1">
    <location>
        <begin position="5"/>
        <end position="25"/>
    </location>
</feature>
<evidence type="ECO:0000313" key="5">
    <source>
        <dbReference type="Proteomes" id="UP000095768"/>
    </source>
</evidence>
<name>A0A1D4PNJ2_9STAP</name>
<dbReference type="EMBL" id="FMPI01000010">
    <property type="protein sequence ID" value="SCT02567.1"/>
    <property type="molecule type" value="Genomic_DNA"/>
</dbReference>
<organism evidence="3 5">
    <name type="scientific">Staphylococcus caeli</name>
    <dbReference type="NCBI Taxonomy" id="2201815"/>
    <lineage>
        <taxon>Bacteria</taxon>
        <taxon>Bacillati</taxon>
        <taxon>Bacillota</taxon>
        <taxon>Bacilli</taxon>
        <taxon>Bacillales</taxon>
        <taxon>Staphylococcaceae</taxon>
        <taxon>Staphylococcus</taxon>
    </lineage>
</organism>
<dbReference type="RefSeq" id="WP_069995749.1">
    <property type="nucleotide sequence ID" value="NZ_FMPG01000010.1"/>
</dbReference>
<reference evidence="2 4" key="1">
    <citation type="submission" date="2016-09" db="EMBL/GenBank/DDBJ databases">
        <authorList>
            <consortium name="Pathogen Informatics"/>
            <person name="Sun Q."/>
            <person name="Inoue M."/>
        </authorList>
    </citation>
    <scope>NUCLEOTIDE SEQUENCE [LARGE SCALE GENOMIC DNA]</scope>
    <source>
        <strain evidence="2 4">82C</strain>
    </source>
</reference>
<proteinExistence type="predicted"/>
<dbReference type="AlphaFoldDB" id="A0A1D4PNJ2"/>
<evidence type="ECO:0000313" key="4">
    <source>
        <dbReference type="Proteomes" id="UP000095412"/>
    </source>
</evidence>
<keyword evidence="1" id="KW-0812">Transmembrane</keyword>
<dbReference type="Proteomes" id="UP000095768">
    <property type="component" value="Unassembled WGS sequence"/>
</dbReference>
<protein>
    <submittedName>
        <fullName evidence="3">Uncharacterized protein</fullName>
    </submittedName>
</protein>
<keyword evidence="1" id="KW-1133">Transmembrane helix</keyword>